<keyword evidence="1" id="KW-0472">Membrane</keyword>
<keyword evidence="2" id="KW-0496">Mitochondrion</keyword>
<dbReference type="AlphaFoldDB" id="A0A7G7CCT2"/>
<feature type="transmembrane region" description="Helical" evidence="1">
    <location>
        <begin position="81"/>
        <end position="98"/>
    </location>
</feature>
<feature type="transmembrane region" description="Helical" evidence="1">
    <location>
        <begin position="133"/>
        <end position="155"/>
    </location>
</feature>
<reference evidence="2" key="1">
    <citation type="submission" date="2020-04" db="EMBL/GenBank/DDBJ databases">
        <title>DNAmark Project.</title>
        <authorList>
            <person name="Leerhoei F."/>
        </authorList>
    </citation>
    <scope>NUCLEOTIDE SEQUENCE</scope>
    <source>
        <strain evidence="2">DM548</strain>
    </source>
</reference>
<keyword evidence="1" id="KW-0812">Transmembrane</keyword>
<gene>
    <name evidence="2" type="primary">ND6</name>
</gene>
<proteinExistence type="predicted"/>
<feature type="transmembrane region" description="Helical" evidence="1">
    <location>
        <begin position="21"/>
        <end position="42"/>
    </location>
</feature>
<feature type="transmembrane region" description="Helical" evidence="1">
    <location>
        <begin position="48"/>
        <end position="69"/>
    </location>
</feature>
<accession>A0A7G7CCT2</accession>
<keyword evidence="1" id="KW-1133">Transmembrane helix</keyword>
<evidence type="ECO:0000256" key="1">
    <source>
        <dbReference type="SAM" id="Phobius"/>
    </source>
</evidence>
<geneLocation type="mitochondrion" evidence="2"/>
<sequence>MYFLLMMSFLFTNIMFMLSKHPMILNFIIFIQLLNSCFFMNLLINKSWFSYLLFIMFIGGLMILFMYMCSISTNMKFKINFKFYIGSMLMFMLMFYSMKYDMFNYKINNFDFNDLIINNNYNYLFKLFNNNSLMISLMTINMLFFMMIYTSKMIMNVKGPLRKKY</sequence>
<evidence type="ECO:0000313" key="2">
    <source>
        <dbReference type="EMBL" id="QNE85398.1"/>
    </source>
</evidence>
<dbReference type="EMBL" id="MT410780">
    <property type="protein sequence ID" value="QNE85398.1"/>
    <property type="molecule type" value="Genomic_DNA"/>
</dbReference>
<name>A0A7G7CCT2_9NEOP</name>
<organism evidence="2">
    <name type="scientific">Psychomyia pusilla</name>
    <dbReference type="NCBI Taxonomy" id="177921"/>
    <lineage>
        <taxon>Eukaryota</taxon>
        <taxon>Metazoa</taxon>
        <taxon>Ecdysozoa</taxon>
        <taxon>Arthropoda</taxon>
        <taxon>Hexapoda</taxon>
        <taxon>Insecta</taxon>
        <taxon>Pterygota</taxon>
        <taxon>Neoptera</taxon>
        <taxon>Endopterygota</taxon>
        <taxon>Trichoptera</taxon>
        <taxon>Annulipalpia</taxon>
        <taxon>Psychomyioidea</taxon>
        <taxon>Psychomyiidae</taxon>
        <taxon>Psychomyiinae</taxon>
        <taxon>Psychomyia</taxon>
    </lineage>
</organism>
<protein>
    <submittedName>
        <fullName evidence="2">NADH dehydrogenase subunit 6</fullName>
    </submittedName>
</protein>